<evidence type="ECO:0000313" key="3">
    <source>
        <dbReference type="Proteomes" id="UP000758701"/>
    </source>
</evidence>
<dbReference type="SUPFAM" id="SSF160904">
    <property type="entry name" value="Jann2411-like"/>
    <property type="match status" value="1"/>
</dbReference>
<accession>A0ABS7W5F3</accession>
<keyword evidence="3" id="KW-1185">Reference proteome</keyword>
<evidence type="ECO:0000259" key="1">
    <source>
        <dbReference type="Pfam" id="PF11706"/>
    </source>
</evidence>
<sequence>MEFVFVSGSASLDFVGTVRSRRDAPLDSLTTPGDLAEWTVASGMLDDPPPVTEADLASAVRLREAIHRLMLASIGGSPLPAEDCGILNRATVRVPVRRELQSDGTLLRSGSVRAVLATLSHDAVDLLTQWPTLVKECAAPSCTRLYVDRSRRSSRRWCDMMRCGNRAKAATHRSRHHV</sequence>
<dbReference type="PANTHER" id="PTHR35525">
    <property type="entry name" value="BLL6575 PROTEIN"/>
    <property type="match status" value="1"/>
</dbReference>
<gene>
    <name evidence="2" type="ORF">KVH32_18820</name>
</gene>
<protein>
    <submittedName>
        <fullName evidence="2">ABATE domain-containing protein</fullName>
    </submittedName>
</protein>
<dbReference type="Gene3D" id="1.10.3300.10">
    <property type="entry name" value="Jann2411-like domain"/>
    <property type="match status" value="1"/>
</dbReference>
<dbReference type="InterPro" id="IPR023286">
    <property type="entry name" value="ABATE_dom_sf"/>
</dbReference>
<organism evidence="2 3">
    <name type="scientific">Streptomyces olivaceus</name>
    <dbReference type="NCBI Taxonomy" id="47716"/>
    <lineage>
        <taxon>Bacteria</taxon>
        <taxon>Bacillati</taxon>
        <taxon>Actinomycetota</taxon>
        <taxon>Actinomycetes</taxon>
        <taxon>Kitasatosporales</taxon>
        <taxon>Streptomycetaceae</taxon>
        <taxon>Streptomyces</taxon>
    </lineage>
</organism>
<dbReference type="Pfam" id="PF07336">
    <property type="entry name" value="ABATE"/>
    <property type="match status" value="1"/>
</dbReference>
<dbReference type="RefSeq" id="WP_224290687.1">
    <property type="nucleotide sequence ID" value="NZ_BNEG01000005.1"/>
</dbReference>
<dbReference type="EMBL" id="JAHSTP010000006">
    <property type="protein sequence ID" value="MBZ6153196.1"/>
    <property type="molecule type" value="Genomic_DNA"/>
</dbReference>
<comment type="caution">
    <text evidence="2">The sequence shown here is derived from an EMBL/GenBank/DDBJ whole genome shotgun (WGS) entry which is preliminary data.</text>
</comment>
<dbReference type="InterPro" id="IPR010852">
    <property type="entry name" value="ABATE"/>
</dbReference>
<dbReference type="PANTHER" id="PTHR35525:SF3">
    <property type="entry name" value="BLL6575 PROTEIN"/>
    <property type="match status" value="1"/>
</dbReference>
<dbReference type="InterPro" id="IPR021005">
    <property type="entry name" value="Znf_CGNR"/>
</dbReference>
<evidence type="ECO:0000313" key="2">
    <source>
        <dbReference type="EMBL" id="MBZ6153196.1"/>
    </source>
</evidence>
<feature type="domain" description="Zinc finger CGNR" evidence="1">
    <location>
        <begin position="134"/>
        <end position="176"/>
    </location>
</feature>
<reference evidence="2 3" key="1">
    <citation type="submission" date="2021-06" db="EMBL/GenBank/DDBJ databases">
        <title>Ecological speciation of a Streptomyces species isolated from different habitats and geographic origins.</title>
        <authorList>
            <person name="Wang J."/>
        </authorList>
    </citation>
    <scope>NUCLEOTIDE SEQUENCE [LARGE SCALE GENOMIC DNA]</scope>
    <source>
        <strain evidence="2 3">FXJ8.012</strain>
    </source>
</reference>
<dbReference type="Proteomes" id="UP000758701">
    <property type="component" value="Unassembled WGS sequence"/>
</dbReference>
<dbReference type="Pfam" id="PF11706">
    <property type="entry name" value="zf-CGNR"/>
    <property type="match status" value="1"/>
</dbReference>
<name>A0ABS7W5F3_STROV</name>
<proteinExistence type="predicted"/>